<evidence type="ECO:0000256" key="1">
    <source>
        <dbReference type="ARBA" id="ARBA00004651"/>
    </source>
</evidence>
<sequence length="277" mass="28687">MQQLFNGLSLGSLYALFAIGFALVFGILDRLNLAHPAVFAAAAYVGIELVTSLGISVWLMLPVVFVVGALLGLVIERVAFRPLKDRPDAHFAGLISSIALAGVFIALLQGRWGPDTKRFPAEAMPEATFAVLGAQVSVVQVAILVISVVLVVALGLLVARTRLGRGMRAIAENPTAARVLGVNVDRVTATTFAISSALGAVAGALFALNVNTAQLGMGSAIELKGLAVIIVGGMSSLPGALVGGLLLGVAEVFTVQYLGSSWRDLVAFALLFLILVV</sequence>
<accession>A0A9D2EDH9</accession>
<dbReference type="AlphaFoldDB" id="A0A9D2EDH9"/>
<keyword evidence="6 9" id="KW-1133">Transmembrane helix</keyword>
<evidence type="ECO:0000256" key="5">
    <source>
        <dbReference type="ARBA" id="ARBA00022970"/>
    </source>
</evidence>
<evidence type="ECO:0000256" key="9">
    <source>
        <dbReference type="SAM" id="Phobius"/>
    </source>
</evidence>
<evidence type="ECO:0000256" key="3">
    <source>
        <dbReference type="ARBA" id="ARBA00022475"/>
    </source>
</evidence>
<keyword evidence="7 9" id="KW-0472">Membrane</keyword>
<reference evidence="10" key="2">
    <citation type="submission" date="2021-04" db="EMBL/GenBank/DDBJ databases">
        <authorList>
            <person name="Gilroy R."/>
        </authorList>
    </citation>
    <scope>NUCLEOTIDE SEQUENCE</scope>
    <source>
        <strain evidence="10">ChiGjej4B4-7305</strain>
    </source>
</reference>
<dbReference type="Proteomes" id="UP000824037">
    <property type="component" value="Unassembled WGS sequence"/>
</dbReference>
<dbReference type="CDD" id="cd06582">
    <property type="entry name" value="TM_PBP1_LivH_like"/>
    <property type="match status" value="1"/>
</dbReference>
<dbReference type="GO" id="GO:0006865">
    <property type="term" value="P:amino acid transport"/>
    <property type="evidence" value="ECO:0007669"/>
    <property type="project" value="UniProtKB-KW"/>
</dbReference>
<feature type="transmembrane region" description="Helical" evidence="9">
    <location>
        <begin position="7"/>
        <end position="28"/>
    </location>
</feature>
<keyword evidence="4 9" id="KW-0812">Transmembrane</keyword>
<feature type="transmembrane region" description="Helical" evidence="9">
    <location>
        <begin position="129"/>
        <end position="158"/>
    </location>
</feature>
<evidence type="ECO:0000256" key="6">
    <source>
        <dbReference type="ARBA" id="ARBA00022989"/>
    </source>
</evidence>
<evidence type="ECO:0000313" key="11">
    <source>
        <dbReference type="Proteomes" id="UP000824037"/>
    </source>
</evidence>
<organism evidence="10 11">
    <name type="scientific">Candidatus Ruania gallistercoris</name>
    <dbReference type="NCBI Taxonomy" id="2838746"/>
    <lineage>
        <taxon>Bacteria</taxon>
        <taxon>Bacillati</taxon>
        <taxon>Actinomycetota</taxon>
        <taxon>Actinomycetes</taxon>
        <taxon>Micrococcales</taxon>
        <taxon>Ruaniaceae</taxon>
        <taxon>Ruania</taxon>
    </lineage>
</organism>
<evidence type="ECO:0000256" key="4">
    <source>
        <dbReference type="ARBA" id="ARBA00022692"/>
    </source>
</evidence>
<keyword evidence="2" id="KW-0813">Transport</keyword>
<reference evidence="10" key="1">
    <citation type="journal article" date="2021" name="PeerJ">
        <title>Extensive microbial diversity within the chicken gut microbiome revealed by metagenomics and culture.</title>
        <authorList>
            <person name="Gilroy R."/>
            <person name="Ravi A."/>
            <person name="Getino M."/>
            <person name="Pursley I."/>
            <person name="Horton D.L."/>
            <person name="Alikhan N.F."/>
            <person name="Baker D."/>
            <person name="Gharbi K."/>
            <person name="Hall N."/>
            <person name="Watson M."/>
            <person name="Adriaenssens E.M."/>
            <person name="Foster-Nyarko E."/>
            <person name="Jarju S."/>
            <person name="Secka A."/>
            <person name="Antonio M."/>
            <person name="Oren A."/>
            <person name="Chaudhuri R.R."/>
            <person name="La Ragione R."/>
            <person name="Hildebrand F."/>
            <person name="Pallen M.J."/>
        </authorList>
    </citation>
    <scope>NUCLEOTIDE SEQUENCE</scope>
    <source>
        <strain evidence="10">ChiGjej4B4-7305</strain>
    </source>
</reference>
<comment type="similarity">
    <text evidence="8">Belongs to the binding-protein-dependent transport system permease family. LivHM subfamily.</text>
</comment>
<dbReference type="InterPro" id="IPR037294">
    <property type="entry name" value="ABC_BtuC-like"/>
</dbReference>
<dbReference type="InterPro" id="IPR001851">
    <property type="entry name" value="ABC_transp_permease"/>
</dbReference>
<feature type="transmembrane region" description="Helical" evidence="9">
    <location>
        <begin position="55"/>
        <end position="79"/>
    </location>
</feature>
<proteinExistence type="inferred from homology"/>
<evidence type="ECO:0000256" key="7">
    <source>
        <dbReference type="ARBA" id="ARBA00023136"/>
    </source>
</evidence>
<dbReference type="GO" id="GO:0022857">
    <property type="term" value="F:transmembrane transporter activity"/>
    <property type="evidence" value="ECO:0007669"/>
    <property type="project" value="InterPro"/>
</dbReference>
<feature type="non-terminal residue" evidence="10">
    <location>
        <position position="277"/>
    </location>
</feature>
<name>A0A9D2EDH9_9MICO</name>
<dbReference type="Pfam" id="PF02653">
    <property type="entry name" value="BPD_transp_2"/>
    <property type="match status" value="1"/>
</dbReference>
<feature type="transmembrane region" description="Helical" evidence="9">
    <location>
        <begin position="255"/>
        <end position="276"/>
    </location>
</feature>
<protein>
    <submittedName>
        <fullName evidence="10">Branched-chain amino acid ABC transporter permease</fullName>
    </submittedName>
</protein>
<feature type="transmembrane region" description="Helical" evidence="9">
    <location>
        <begin position="91"/>
        <end position="109"/>
    </location>
</feature>
<dbReference type="PANTHER" id="PTHR11795">
    <property type="entry name" value="BRANCHED-CHAIN AMINO ACID TRANSPORT SYSTEM PERMEASE PROTEIN LIVH"/>
    <property type="match status" value="1"/>
</dbReference>
<dbReference type="Gene3D" id="1.10.3470.10">
    <property type="entry name" value="ABC transporter involved in vitamin B12 uptake, BtuC"/>
    <property type="match status" value="1"/>
</dbReference>
<keyword evidence="3" id="KW-1003">Cell membrane</keyword>
<evidence type="ECO:0000256" key="8">
    <source>
        <dbReference type="ARBA" id="ARBA00037998"/>
    </source>
</evidence>
<dbReference type="EMBL" id="DXBY01000102">
    <property type="protein sequence ID" value="HIZ35340.1"/>
    <property type="molecule type" value="Genomic_DNA"/>
</dbReference>
<comment type="subcellular location">
    <subcellularLocation>
        <location evidence="1">Cell membrane</location>
        <topology evidence="1">Multi-pass membrane protein</topology>
    </subcellularLocation>
</comment>
<dbReference type="PANTHER" id="PTHR11795:SF445">
    <property type="entry name" value="AMINO ACID ABC TRANSPORTER PERMEASE PROTEIN"/>
    <property type="match status" value="1"/>
</dbReference>
<gene>
    <name evidence="10" type="ORF">H9815_06145</name>
</gene>
<comment type="caution">
    <text evidence="10">The sequence shown here is derived from an EMBL/GenBank/DDBJ whole genome shotgun (WGS) entry which is preliminary data.</text>
</comment>
<keyword evidence="5" id="KW-0029">Amino-acid transport</keyword>
<evidence type="ECO:0000313" key="10">
    <source>
        <dbReference type="EMBL" id="HIZ35340.1"/>
    </source>
</evidence>
<dbReference type="InterPro" id="IPR052157">
    <property type="entry name" value="BCAA_transport_permease"/>
</dbReference>
<feature type="transmembrane region" description="Helical" evidence="9">
    <location>
        <begin position="226"/>
        <end position="249"/>
    </location>
</feature>
<dbReference type="GO" id="GO:0005886">
    <property type="term" value="C:plasma membrane"/>
    <property type="evidence" value="ECO:0007669"/>
    <property type="project" value="UniProtKB-SubCell"/>
</dbReference>
<evidence type="ECO:0000256" key="2">
    <source>
        <dbReference type="ARBA" id="ARBA00022448"/>
    </source>
</evidence>